<organism evidence="1 2">
    <name type="scientific">Rhizophagus irregularis</name>
    <dbReference type="NCBI Taxonomy" id="588596"/>
    <lineage>
        <taxon>Eukaryota</taxon>
        <taxon>Fungi</taxon>
        <taxon>Fungi incertae sedis</taxon>
        <taxon>Mucoromycota</taxon>
        <taxon>Glomeromycotina</taxon>
        <taxon>Glomeromycetes</taxon>
        <taxon>Glomerales</taxon>
        <taxon>Glomeraceae</taxon>
        <taxon>Rhizophagus</taxon>
    </lineage>
</organism>
<sequence>MSKRRYDTSAASNLLEHGFMFECMENLVGKSRKTVSRHMENLSLNIWTCGNFGRKGSFNADYDGSPTFWTREWCSLRTRENSVTSTRMRRILEFWWTANFSGRVDFILLGVFGCME</sequence>
<name>A0A2I1H4U5_9GLOM</name>
<gene>
    <name evidence="1" type="ORF">RhiirA4_472377</name>
</gene>
<protein>
    <submittedName>
        <fullName evidence="1">Uncharacterized protein</fullName>
    </submittedName>
</protein>
<accession>A0A2I1H4U5</accession>
<dbReference type="AlphaFoldDB" id="A0A2I1H4U5"/>
<comment type="caution">
    <text evidence="1">The sequence shown here is derived from an EMBL/GenBank/DDBJ whole genome shotgun (WGS) entry which is preliminary data.</text>
</comment>
<reference evidence="1 2" key="1">
    <citation type="submission" date="2015-10" db="EMBL/GenBank/DDBJ databases">
        <title>Genome analyses suggest a sexual origin of heterokaryosis in a supposedly ancient asexual fungus.</title>
        <authorList>
            <person name="Ropars J."/>
            <person name="Sedzielewska K."/>
            <person name="Noel J."/>
            <person name="Charron P."/>
            <person name="Farinelli L."/>
            <person name="Marton T."/>
            <person name="Kruger M."/>
            <person name="Pelin A."/>
            <person name="Brachmann A."/>
            <person name="Corradi N."/>
        </authorList>
    </citation>
    <scope>NUCLEOTIDE SEQUENCE [LARGE SCALE GENOMIC DNA]</scope>
    <source>
        <strain evidence="1 2">A4</strain>
    </source>
</reference>
<keyword evidence="2" id="KW-1185">Reference proteome</keyword>
<evidence type="ECO:0000313" key="2">
    <source>
        <dbReference type="Proteomes" id="UP000234323"/>
    </source>
</evidence>
<proteinExistence type="predicted"/>
<evidence type="ECO:0000313" key="1">
    <source>
        <dbReference type="EMBL" id="PKY53900.1"/>
    </source>
</evidence>
<dbReference type="VEuPathDB" id="FungiDB:FUN_003381"/>
<dbReference type="EMBL" id="LLXI01001485">
    <property type="protein sequence ID" value="PKY53900.1"/>
    <property type="molecule type" value="Genomic_DNA"/>
</dbReference>
<dbReference type="Proteomes" id="UP000234323">
    <property type="component" value="Unassembled WGS sequence"/>
</dbReference>